<keyword evidence="2 6" id="KW-0808">Transferase</keyword>
<feature type="domain" description="Carbohydrate kinase PfkB" evidence="7">
    <location>
        <begin position="8"/>
        <end position="278"/>
    </location>
</feature>
<accession>A0A4Q7U3T0</accession>
<keyword evidence="5" id="KW-0067">ATP-binding</keyword>
<dbReference type="InterPro" id="IPR002139">
    <property type="entry name" value="Ribo/fructo_kinase"/>
</dbReference>
<dbReference type="PIRSF" id="PIRSF000535">
    <property type="entry name" value="1PFK/6PFK/LacC"/>
    <property type="match status" value="1"/>
</dbReference>
<dbReference type="SUPFAM" id="SSF53613">
    <property type="entry name" value="Ribokinase-like"/>
    <property type="match status" value="1"/>
</dbReference>
<evidence type="ECO:0000256" key="5">
    <source>
        <dbReference type="ARBA" id="ARBA00022840"/>
    </source>
</evidence>
<dbReference type="GO" id="GO:0005524">
    <property type="term" value="F:ATP binding"/>
    <property type="evidence" value="ECO:0007669"/>
    <property type="project" value="UniProtKB-KW"/>
</dbReference>
<dbReference type="GO" id="GO:0008443">
    <property type="term" value="F:phosphofructokinase activity"/>
    <property type="evidence" value="ECO:0007669"/>
    <property type="project" value="TreeGrafter"/>
</dbReference>
<keyword evidence="4 8" id="KW-0418">Kinase</keyword>
<keyword evidence="9" id="KW-1185">Reference proteome</keyword>
<dbReference type="PRINTS" id="PR00990">
    <property type="entry name" value="RIBOKINASE"/>
</dbReference>
<evidence type="ECO:0000259" key="7">
    <source>
        <dbReference type="Pfam" id="PF00294"/>
    </source>
</evidence>
<dbReference type="InterPro" id="IPR029056">
    <property type="entry name" value="Ribokinase-like"/>
</dbReference>
<dbReference type="NCBIfam" id="TIGR03168">
    <property type="entry name" value="1-PFK"/>
    <property type="match status" value="1"/>
</dbReference>
<sequence>MTPSPAIDWTIGVPEFSFGLVHRAAHELREPSGKGVNVSAALQRAGIPTHAILAAAGDGTEFMARELSALGVPYSFTPGGPVRTNVTLLVDGQPDTKVNTSSQALGAAERAGLADRVRALAAQGADALLTAGSLPPGTDATLHAELVALGRELGLFTAVDSSGPALVAALAAAPDLVKPNAHELAEIVGRELGTLGEVRDAARALRERHGVGCVLVSLGADGALLVDGAGELWAGARPDRVVNAVGAGDATLAGFLAARSDRRNAVRTAVRWGASAVAHPTTLFNVLPAAELDEWCTDTIDWDRPLTPDSE</sequence>
<dbReference type="Proteomes" id="UP000291832">
    <property type="component" value="Unassembled WGS sequence"/>
</dbReference>
<dbReference type="PANTHER" id="PTHR46566">
    <property type="entry name" value="1-PHOSPHOFRUCTOKINASE-RELATED"/>
    <property type="match status" value="1"/>
</dbReference>
<reference evidence="8 9" key="1">
    <citation type="journal article" date="2015" name="Stand. Genomic Sci.">
        <title>Genomic Encyclopedia of Bacterial and Archaeal Type Strains, Phase III: the genomes of soil and plant-associated and newly described type strains.</title>
        <authorList>
            <person name="Whitman W.B."/>
            <person name="Woyke T."/>
            <person name="Klenk H.P."/>
            <person name="Zhou Y."/>
            <person name="Lilburn T.G."/>
            <person name="Beck B.J."/>
            <person name="De Vos P."/>
            <person name="Vandamme P."/>
            <person name="Eisen J.A."/>
            <person name="Garrity G."/>
            <person name="Hugenholtz P."/>
            <person name="Kyrpides N.C."/>
        </authorList>
    </citation>
    <scope>NUCLEOTIDE SEQUENCE [LARGE SCALE GENOMIC DNA]</scope>
    <source>
        <strain evidence="8 9">RF6</strain>
    </source>
</reference>
<dbReference type="CDD" id="cd01164">
    <property type="entry name" value="FruK_PfkB_like"/>
    <property type="match status" value="1"/>
</dbReference>
<gene>
    <name evidence="8" type="ORF">EV139_0959</name>
</gene>
<evidence type="ECO:0000256" key="6">
    <source>
        <dbReference type="PIRNR" id="PIRNR000535"/>
    </source>
</evidence>
<evidence type="ECO:0000256" key="4">
    <source>
        <dbReference type="ARBA" id="ARBA00022777"/>
    </source>
</evidence>
<evidence type="ECO:0000313" key="8">
    <source>
        <dbReference type="EMBL" id="RZT66832.1"/>
    </source>
</evidence>
<dbReference type="GO" id="GO:0005829">
    <property type="term" value="C:cytosol"/>
    <property type="evidence" value="ECO:0007669"/>
    <property type="project" value="TreeGrafter"/>
</dbReference>
<evidence type="ECO:0000256" key="2">
    <source>
        <dbReference type="ARBA" id="ARBA00022679"/>
    </source>
</evidence>
<dbReference type="Gene3D" id="3.40.1190.20">
    <property type="match status" value="1"/>
</dbReference>
<proteinExistence type="inferred from homology"/>
<dbReference type="Pfam" id="PF00294">
    <property type="entry name" value="PfkB"/>
    <property type="match status" value="1"/>
</dbReference>
<dbReference type="PANTHER" id="PTHR46566:SF5">
    <property type="entry name" value="1-PHOSPHOFRUCTOKINASE"/>
    <property type="match status" value="1"/>
</dbReference>
<protein>
    <submittedName>
        <fullName evidence="8">1-phosphofructokinase</fullName>
    </submittedName>
</protein>
<comment type="caution">
    <text evidence="8">The sequence shown here is derived from an EMBL/GenBank/DDBJ whole genome shotgun (WGS) entry which is preliminary data.</text>
</comment>
<evidence type="ECO:0000256" key="3">
    <source>
        <dbReference type="ARBA" id="ARBA00022741"/>
    </source>
</evidence>
<dbReference type="EMBL" id="SHKI01000003">
    <property type="protein sequence ID" value="RZT66832.1"/>
    <property type="molecule type" value="Genomic_DNA"/>
</dbReference>
<name>A0A4Q7U3T0_9MICO</name>
<keyword evidence="3" id="KW-0547">Nucleotide-binding</keyword>
<comment type="similarity">
    <text evidence="1">Belongs to the carbohydrate kinase PfkB family.</text>
</comment>
<evidence type="ECO:0000313" key="9">
    <source>
        <dbReference type="Proteomes" id="UP000291832"/>
    </source>
</evidence>
<dbReference type="InterPro" id="IPR011611">
    <property type="entry name" value="PfkB_dom"/>
</dbReference>
<dbReference type="InterPro" id="IPR017583">
    <property type="entry name" value="Tagatose/fructose_Pkinase"/>
</dbReference>
<dbReference type="AlphaFoldDB" id="A0A4Q7U3T0"/>
<organism evidence="8 9">
    <name type="scientific">Leucobacter luti</name>
    <dbReference type="NCBI Taxonomy" id="340320"/>
    <lineage>
        <taxon>Bacteria</taxon>
        <taxon>Bacillati</taxon>
        <taxon>Actinomycetota</taxon>
        <taxon>Actinomycetes</taxon>
        <taxon>Micrococcales</taxon>
        <taxon>Microbacteriaceae</taxon>
        <taxon>Leucobacter</taxon>
    </lineage>
</organism>
<evidence type="ECO:0000256" key="1">
    <source>
        <dbReference type="ARBA" id="ARBA00010688"/>
    </source>
</evidence>